<keyword evidence="3" id="KW-0539">Nucleus</keyword>
<feature type="compositionally biased region" description="Polar residues" evidence="7">
    <location>
        <begin position="2659"/>
        <end position="2668"/>
    </location>
</feature>
<dbReference type="InterPro" id="IPR007219">
    <property type="entry name" value="XnlR_reg_dom"/>
</dbReference>
<evidence type="ECO:0000313" key="10">
    <source>
        <dbReference type="EMBL" id="RAR13641.1"/>
    </source>
</evidence>
<feature type="region of interest" description="Disordered" evidence="7">
    <location>
        <begin position="1"/>
        <end position="21"/>
    </location>
</feature>
<dbReference type="Pfam" id="PF00400">
    <property type="entry name" value="WD40"/>
    <property type="match status" value="1"/>
</dbReference>
<feature type="region of interest" description="Disordered" evidence="7">
    <location>
        <begin position="191"/>
        <end position="216"/>
    </location>
</feature>
<dbReference type="InterPro" id="IPR013320">
    <property type="entry name" value="ConA-like_dom_sf"/>
</dbReference>
<dbReference type="SUPFAM" id="SSF81837">
    <property type="entry name" value="BEACH domain"/>
    <property type="match status" value="1"/>
</dbReference>
<feature type="compositionally biased region" description="Polar residues" evidence="7">
    <location>
        <begin position="1779"/>
        <end position="1788"/>
    </location>
</feature>
<dbReference type="SMART" id="SM01026">
    <property type="entry name" value="Beach"/>
    <property type="match status" value="1"/>
</dbReference>
<feature type="region of interest" description="Disordered" evidence="7">
    <location>
        <begin position="1779"/>
        <end position="1798"/>
    </location>
</feature>
<keyword evidence="2" id="KW-0677">Repeat</keyword>
<dbReference type="PROSITE" id="PS50294">
    <property type="entry name" value="WD_REPEATS_REGION"/>
    <property type="match status" value="1"/>
</dbReference>
<protein>
    <recommendedName>
        <fullName evidence="5">Beige protein homolog 1</fullName>
    </recommendedName>
</protein>
<dbReference type="Pfam" id="PF04082">
    <property type="entry name" value="Fungal_trans"/>
    <property type="match status" value="1"/>
</dbReference>
<comment type="caution">
    <text evidence="10">The sequence shown here is derived from an EMBL/GenBank/DDBJ whole genome shotgun (WGS) entry which is preliminary data.</text>
</comment>
<dbReference type="CDD" id="cd01201">
    <property type="entry name" value="PH_BEACH"/>
    <property type="match status" value="1"/>
</dbReference>
<dbReference type="InterPro" id="IPR056252">
    <property type="entry name" value="Alfy-like_Arm-like"/>
</dbReference>
<sequence>MATTRPHRSSTAASRLPPMNNQIAELRSLADELIRASENSPPTSDILQNQSSALRRMRQLLIESNTQTHTKDAFRHVRGFETLLVTLRSLSGFYKPAELSTPDRIDFFQVIKATLDVLSDALNEHAGNRRFFANRVEDGGWNSLEQALGSTGIFGGQSKTKRDDAGQEQLFGTLFAFALGEEAMTRIFRDVDNKVDGTPSEQKETPAADGDDQPTEIVISSPRSMYSDTEIDPEPLRSQVRGIFSGDEVLQNPDIMPTIFHFWRGLSGEHVPGTRSKALSVSVLLAILEMTALSSYNKAALHVTGLLSSILPLLFENKCAPVEASLLQDLANELVQYGINKLDDAYYLFRKAASSEKAAEFLLRGMHSSRDPPFIQFDLSLHGFSAVELPDIGRPFPPVSPGGGYTFAAWVRVDKFDTDCHTTLFGAYDDTQTCFLMAYLERDTRCFILQTYMGHSTGVIPSVRFKKAPRFEEGRWYHIALVHRRAKAISMGSAKASLFVDGEFTETMKAHYPSHPPVLDSSQDSFTSMSSSISKHHILAFLGTPRNLAPRLGRNVISSKLSVASFHLFSEPLSDELIAVYHKLGPRYCGNFQDRLGSFQTYRTSAELHVHNEILHPGREERSEIVAAIRSAASHLMPESKILLSFSPSSVMDDDDRKAIDESQLIRSLSRESAKVLHKYTRMHSTPIIINAAVPSVNDALSQPRGFGRLSGDPVVVVPQSLDDAIWRVGGCVAVGLKLVQSAQTLGGMLRAVNILLEAVGGNWRNCEAMEQRNGFAVLAEVLRQKVGYAMGGLVMRNASSLDVTQEDCESFVLQLLRVILRFVGYDENQPTESLIINPLAYRVLLVDLEIWRRATSLETHKLYYSQFVHFARGSKHHHYNAKRFHRIRVVKRLTDALKGERFTPSTFKLFLDAFKALLIINFNGENARSLSLFVTYALHDSRASYAKRALRPKASAARLRKGTTPALTPESTPRSNSPSQSGADAPPLSLPDLGIAILNLLAELLCDPQNPHEVVRFAKNVTGKWLLYLLAEPEQRVVVLGAKILARLLVLNGTHYVKKFADKTGGFILMKNRLRHWWNTPGIWTICFAVLFGRDVATIDFERDFDVFNLVDIFIAHSPQPELRICYPEVFPVITAMLETGLRTIVRDRDLARTDNSTSKQENGEGATPRGRRRTMSLNAKQPTVDTRAPQTDRLNDFAVVLNSAIQFLSELHSRSEGFRDYANMSNYVQELLFVLYPVIVTSDSVSAETELLSRGSALTFEGQDVVIQPLSKANGQEAPVIRTSNVNASPLPSSRRVLPFRRASSFVLVSADRKKAAQQPSLNPILSSKYAAPVALKVGSSVVEAMLEVVLDVFKDQIFTRKEFPGLGLFLKTPPGFQEHQAYFESYILRQTMLSVKNALQLDQKLLHEPRVLTNLSRFVLHISEAVFEGWFLEGAEPLLDFAGFLLEYLERPDIAAIKSVRLCTQAIQSVRTTFLRVALLRLADPDESEGGAITTAVIEKMVYWQPIILSSANNETFSLKMICYLLYSQLSSDHTAVRLAAANFWRLLMVQKPHETSMILADAIHGDTKDLYDGFQKLVELDNETFLEWLDKNKVDMDKFFYGSMTKSWEDYAQSQNKKTEETSQRRIAKRKEKLKQWQSDELLADNVWNHHENSTNHWRSNIHASERIKHQRVLQDQQDNATYMATVLAKLDHQLKGPCGLFEDSPPARWRLDETEGRDRKRLRIIVDNTSRDQTYQPKRKDTDPRDRPRLDTTVPAISAKEAVGVTPVTGRSVRSLSTATTSGEPIEEAESASDDDFEMVEAMYEDEDGFEDKNRKVMRSLNRGDQVQYVCNISRVVGLEAIEGLLIVGKDCLYLLDDFFQRSDGEIVRVWQAPPDERDPYVQVIAGKEAVTNRRPPPRSQEEAVRNWKWSEVISISKRRFLHRDVGIEVFFDDGRSYLLTAISAQARNDIHSRVLQRASHVANPDKLANSEISWRLDSLRNPEEAPQTFGSRFASAFGSASSHPATKKWLKGEMSNFHYLMFVNTLAGRTFNDLTQYPVFPWIISNYHSEELDLSDPSNFRDLRKPIGIQDQKQEHLIRERFSSFAEMGDASHAFHYGTHYSSAMTVASYLMRLQPFSAAFFLIQGGTWDHADRMFYSIQNVWESVSAKNMADVRELTPEFYFLPDFLTNVNGYNFGLRSDGSTIDNVSLPPWAKGDPAIFIAKQREALESPFVSQNLHHWIDLIFGYKQRGEAAIEAANVFHYMTYQGAIDLDSITDEKERAQKISVINNFGQTPPQVFQRPHPQKDNVARATRLDTAAESLHRVPGTLLETHDRISFLNYTSKSDKLLCSAPFRHNIPPHHDRYMEWGFTDGSVRFYDSNSKKLIGLFEHLHSGQLTTSHFVDGRTLITAGTDCTLAIWNVNKGERGHIDLQNATTLFGHKSPVVTLAASRAFSAFLSASLDGRVYLWDLNRNEFVRELALGARQKRNPVPVQAARINSVTGNIVLACGNRLIVTTLNGAVLLDEDICDSEDDADYITTVAVYEGVGNEWCERELVFTGHRRGVVKIFQLVPTPPPMPSTTSAPTKWSANLINVLNHGDPTVPTQAAPITCILPMSHNVYTGDEDGRVLVCDADPYQGRTQHDPTAKPHAVSQSGPSSTSYFALSLGRVRSSPSATPSFQETRHSERQTEQYMESPETPVSSATPAKKRRRPINAWVQSIATPASESQPGSVMIPPHDPQTSATPLSMLGPLSSNDSAIPGCPPGLMWLFSKELPPRIKLHALLDAYFNNVHPIRVFAFEHKPSFIRMLDEGQLVDASDQALLHIMCALGARFYALDYSESFSPLTKDLIQSAGSQWAKVAEEMFFADYSTISITKLKVLVLLHDQEARNGNYAGSFLLTGLVIRMAHALQLNNEVAPDILCKEVGGSPNEVSVRESRRRLMWACYMIDVWAGSGVDHLTILNERDLKIQLPCNERQFSLQIPCVTERLEKGTLLEFMPQQDIPEKPADNLGMAAYYVRIVSIWRRVLRFVKHMDEEQPPWLPGSGFATLIDDIQSWRQSLPSWLDFSADNIYIRRETHQLGALLLIHCMYHHVMCDVHRIALPDLFKNQEPFVFPSDRQPFVGHLQDVCFEHAQRMSVLVSHILQHGVKHFADSILPSFVYNSSRIMLYYIAKILDVTKADAGTVIGRTVELVQYNNQALREMAFMYPLAESLCITSERWLETVRDSLARGHSADYIAPQDPSENEARRIVGAPAPMAGTPRQRNAAISMIPPVEEILSATSPSTLRTATTRYPFTAPTSGEVSSTVTSGHDMNTPSEQQIGPMYSSPSAPAAFEQPMFNLDDLQNFFGWEASDDENAQSTGFEGFGPLGWANNFSIM</sequence>
<feature type="region of interest" description="Disordered" evidence="7">
    <location>
        <begin position="3283"/>
        <end position="3310"/>
    </location>
</feature>
<feature type="compositionally biased region" description="Low complexity" evidence="7">
    <location>
        <begin position="3288"/>
        <end position="3299"/>
    </location>
</feature>
<feature type="compositionally biased region" description="Polar residues" evidence="7">
    <location>
        <begin position="966"/>
        <end position="983"/>
    </location>
</feature>
<evidence type="ECO:0000313" key="11">
    <source>
        <dbReference type="Proteomes" id="UP000249619"/>
    </source>
</evidence>
<dbReference type="Gene3D" id="1.10.1540.10">
    <property type="entry name" value="BEACH domain"/>
    <property type="match status" value="1"/>
</dbReference>
<evidence type="ECO:0000256" key="7">
    <source>
        <dbReference type="SAM" id="MobiDB-lite"/>
    </source>
</evidence>
<dbReference type="PROSITE" id="PS50197">
    <property type="entry name" value="BEACH"/>
    <property type="match status" value="1"/>
</dbReference>
<dbReference type="STRING" id="183478.A0A364N9F7"/>
<keyword evidence="11" id="KW-1185">Reference proteome</keyword>
<dbReference type="Gene3D" id="2.60.120.200">
    <property type="match status" value="1"/>
</dbReference>
<feature type="region of interest" description="Disordered" evidence="7">
    <location>
        <begin position="955"/>
        <end position="986"/>
    </location>
</feature>
<feature type="region of interest" description="Disordered" evidence="7">
    <location>
        <begin position="2627"/>
        <end position="2647"/>
    </location>
</feature>
<organism evidence="10 11">
    <name type="scientific">Stemphylium lycopersici</name>
    <name type="common">Tomato gray leaf spot disease fungus</name>
    <name type="synonym">Thyrospora lycopersici</name>
    <dbReference type="NCBI Taxonomy" id="183478"/>
    <lineage>
        <taxon>Eukaryota</taxon>
        <taxon>Fungi</taxon>
        <taxon>Dikarya</taxon>
        <taxon>Ascomycota</taxon>
        <taxon>Pezizomycotina</taxon>
        <taxon>Dothideomycetes</taxon>
        <taxon>Pleosporomycetidae</taxon>
        <taxon>Pleosporales</taxon>
        <taxon>Pleosporineae</taxon>
        <taxon>Pleosporaceae</taxon>
        <taxon>Stemphylium</taxon>
    </lineage>
</organism>
<evidence type="ECO:0000256" key="6">
    <source>
        <dbReference type="PROSITE-ProRule" id="PRU00221"/>
    </source>
</evidence>
<comment type="function">
    <text evidence="4">May be involved in protein sorting and cell wall formation.</text>
</comment>
<dbReference type="SMART" id="SM00320">
    <property type="entry name" value="WD40"/>
    <property type="match status" value="3"/>
</dbReference>
<dbReference type="SUPFAM" id="SSF50729">
    <property type="entry name" value="PH domain-like"/>
    <property type="match status" value="1"/>
</dbReference>
<dbReference type="SUPFAM" id="SSF50978">
    <property type="entry name" value="WD40 repeat-like"/>
    <property type="match status" value="1"/>
</dbReference>
<proteinExistence type="predicted"/>
<dbReference type="GO" id="GO:0008270">
    <property type="term" value="F:zinc ion binding"/>
    <property type="evidence" value="ECO:0007669"/>
    <property type="project" value="InterPro"/>
</dbReference>
<dbReference type="SMART" id="SM00906">
    <property type="entry name" value="Fungal_trans"/>
    <property type="match status" value="1"/>
</dbReference>
<dbReference type="PROSITE" id="PS51783">
    <property type="entry name" value="PH_BEACH"/>
    <property type="match status" value="1"/>
</dbReference>
<feature type="domain" description="BEACH" evidence="8">
    <location>
        <begin position="2000"/>
        <end position="2293"/>
    </location>
</feature>
<dbReference type="InterPro" id="IPR000409">
    <property type="entry name" value="BEACH_dom"/>
</dbReference>
<reference evidence="11" key="1">
    <citation type="submission" date="2018-05" db="EMBL/GenBank/DDBJ databases">
        <title>Draft genome sequence of Stemphylium lycopersici strain CIDEFI 213.</title>
        <authorList>
            <person name="Medina R."/>
            <person name="Franco M.E.E."/>
            <person name="Lucentini C.G."/>
            <person name="Saparrat M.C.N."/>
            <person name="Balatti P.A."/>
        </authorList>
    </citation>
    <scope>NUCLEOTIDE SEQUENCE [LARGE SCALE GENOMIC DNA]</scope>
    <source>
        <strain evidence="11">CIDEFI 213</strain>
    </source>
</reference>
<dbReference type="SUPFAM" id="SSF49899">
    <property type="entry name" value="Concanavalin A-like lectins/glucanases"/>
    <property type="match status" value="1"/>
</dbReference>
<dbReference type="GO" id="GO:0006351">
    <property type="term" value="P:DNA-templated transcription"/>
    <property type="evidence" value="ECO:0007669"/>
    <property type="project" value="InterPro"/>
</dbReference>
<dbReference type="InterPro" id="IPR015943">
    <property type="entry name" value="WD40/YVTN_repeat-like_dom_sf"/>
</dbReference>
<dbReference type="CDD" id="cd12148">
    <property type="entry name" value="fungal_TF_MHR"/>
    <property type="match status" value="1"/>
</dbReference>
<dbReference type="EMBL" id="QGDH01000032">
    <property type="protein sequence ID" value="RAR13641.1"/>
    <property type="molecule type" value="Genomic_DNA"/>
</dbReference>
<dbReference type="GO" id="GO:0003677">
    <property type="term" value="F:DNA binding"/>
    <property type="evidence" value="ECO:0007669"/>
    <property type="project" value="InterPro"/>
</dbReference>
<dbReference type="CDD" id="cd06071">
    <property type="entry name" value="Beach"/>
    <property type="match status" value="1"/>
</dbReference>
<dbReference type="InterPro" id="IPR036372">
    <property type="entry name" value="BEACH_dom_sf"/>
</dbReference>
<dbReference type="Pfam" id="PF23295">
    <property type="entry name" value="Arm_4"/>
    <property type="match status" value="1"/>
</dbReference>
<dbReference type="InterPro" id="IPR023362">
    <property type="entry name" value="PH-BEACH_dom"/>
</dbReference>
<dbReference type="InterPro" id="IPR036322">
    <property type="entry name" value="WD40_repeat_dom_sf"/>
</dbReference>
<dbReference type="PANTHER" id="PTHR46108">
    <property type="entry name" value="BLUE CHEESE"/>
    <property type="match status" value="1"/>
</dbReference>
<keyword evidence="1 6" id="KW-0853">WD repeat</keyword>
<dbReference type="Gene3D" id="2.130.10.10">
    <property type="entry name" value="YVTN repeat-like/Quinoprotein amine dehydrogenase"/>
    <property type="match status" value="1"/>
</dbReference>
<evidence type="ECO:0000256" key="2">
    <source>
        <dbReference type="ARBA" id="ARBA00022737"/>
    </source>
</evidence>
<feature type="compositionally biased region" description="Polar residues" evidence="7">
    <location>
        <begin position="1732"/>
        <end position="1741"/>
    </location>
</feature>
<feature type="repeat" description="WD" evidence="6">
    <location>
        <begin position="2425"/>
        <end position="2466"/>
    </location>
</feature>
<evidence type="ECO:0000256" key="4">
    <source>
        <dbReference type="ARBA" id="ARBA00054699"/>
    </source>
</evidence>
<feature type="compositionally biased region" description="Basic and acidic residues" evidence="7">
    <location>
        <begin position="1743"/>
        <end position="1755"/>
    </location>
</feature>
<dbReference type="Pfam" id="PF02138">
    <property type="entry name" value="Beach"/>
    <property type="match status" value="1"/>
</dbReference>
<evidence type="ECO:0000259" key="8">
    <source>
        <dbReference type="PROSITE" id="PS50197"/>
    </source>
</evidence>
<feature type="compositionally biased region" description="Basic and acidic residues" evidence="7">
    <location>
        <begin position="191"/>
        <end position="206"/>
    </location>
</feature>
<gene>
    <name evidence="10" type="ORF">DDE83_002963</name>
</gene>
<evidence type="ECO:0000256" key="3">
    <source>
        <dbReference type="ARBA" id="ARBA00023242"/>
    </source>
</evidence>
<dbReference type="InterPro" id="IPR001680">
    <property type="entry name" value="WD40_rpt"/>
</dbReference>
<evidence type="ECO:0000256" key="5">
    <source>
        <dbReference type="ARBA" id="ARBA00073334"/>
    </source>
</evidence>
<dbReference type="InterPro" id="IPR051944">
    <property type="entry name" value="BEACH_domain_protein"/>
</dbReference>
<feature type="region of interest" description="Disordered" evidence="7">
    <location>
        <begin position="2659"/>
        <end position="2697"/>
    </location>
</feature>
<feature type="compositionally biased region" description="Polar residues" evidence="7">
    <location>
        <begin position="9"/>
        <end position="21"/>
    </location>
</feature>
<name>A0A364N9F7_STELY</name>
<dbReference type="OrthoDB" id="26681at2759"/>
<dbReference type="InterPro" id="IPR011993">
    <property type="entry name" value="PH-like_dom_sf"/>
</dbReference>
<dbReference type="Gene3D" id="2.30.29.30">
    <property type="entry name" value="Pleckstrin-homology domain (PH domain)/Phosphotyrosine-binding domain (PTB)"/>
    <property type="match status" value="1"/>
</dbReference>
<dbReference type="Proteomes" id="UP000249619">
    <property type="component" value="Unassembled WGS sequence"/>
</dbReference>
<dbReference type="Pfam" id="PF13385">
    <property type="entry name" value="Laminin_G_3"/>
    <property type="match status" value="1"/>
</dbReference>
<dbReference type="PANTHER" id="PTHR46108:SF4">
    <property type="entry name" value="BLUE CHEESE"/>
    <property type="match status" value="1"/>
</dbReference>
<feature type="compositionally biased region" description="Polar residues" evidence="7">
    <location>
        <begin position="3300"/>
        <end position="3309"/>
    </location>
</feature>
<evidence type="ECO:0000259" key="9">
    <source>
        <dbReference type="PROSITE" id="PS51783"/>
    </source>
</evidence>
<dbReference type="PROSITE" id="PS50082">
    <property type="entry name" value="WD_REPEATS_2"/>
    <property type="match status" value="1"/>
</dbReference>
<accession>A0A364N9F7</accession>
<dbReference type="Pfam" id="PF14844">
    <property type="entry name" value="PH_BEACH"/>
    <property type="match status" value="1"/>
</dbReference>
<feature type="region of interest" description="Disordered" evidence="7">
    <location>
        <begin position="1732"/>
        <end position="1755"/>
    </location>
</feature>
<feature type="domain" description="BEACH-type PH" evidence="9">
    <location>
        <begin position="1827"/>
        <end position="1961"/>
    </location>
</feature>
<evidence type="ECO:0000256" key="1">
    <source>
        <dbReference type="ARBA" id="ARBA00022574"/>
    </source>
</evidence>
<dbReference type="FunFam" id="1.10.1540.10:FF:000001">
    <property type="entry name" value="neurobeachin isoform X1"/>
    <property type="match status" value="1"/>
</dbReference>
<feature type="region of interest" description="Disordered" evidence="7">
    <location>
        <begin position="1154"/>
        <end position="1178"/>
    </location>
</feature>